<dbReference type="Gene3D" id="3.40.710.10">
    <property type="entry name" value="DD-peptidase/beta-lactamase superfamily"/>
    <property type="match status" value="1"/>
</dbReference>
<dbReference type="PROSITE" id="PS51257">
    <property type="entry name" value="PROKAR_LIPOPROTEIN"/>
    <property type="match status" value="1"/>
</dbReference>
<dbReference type="GO" id="GO:0046677">
    <property type="term" value="P:response to antibiotic"/>
    <property type="evidence" value="ECO:0007669"/>
    <property type="project" value="UniProtKB-KW"/>
</dbReference>
<dbReference type="GO" id="GO:0008800">
    <property type="term" value="F:beta-lactamase activity"/>
    <property type="evidence" value="ECO:0007669"/>
    <property type="project" value="UniProtKB-EC"/>
</dbReference>
<evidence type="ECO:0000313" key="9">
    <source>
        <dbReference type="Proteomes" id="UP000184028"/>
    </source>
</evidence>
<dbReference type="OrthoDB" id="9762883at2"/>
<feature type="domain" description="Penicillin-binding protein transpeptidase" evidence="7">
    <location>
        <begin position="73"/>
        <end position="264"/>
    </location>
</feature>
<comment type="similarity">
    <text evidence="2">Belongs to the class-D beta-lactamase family.</text>
</comment>
<dbReference type="GO" id="GO:0005886">
    <property type="term" value="C:plasma membrane"/>
    <property type="evidence" value="ECO:0007669"/>
    <property type="project" value="TreeGrafter"/>
</dbReference>
<proteinExistence type="inferred from homology"/>
<dbReference type="RefSeq" id="WP_068843387.1">
    <property type="nucleotide sequence ID" value="NZ_FRBT01000001.1"/>
</dbReference>
<organism evidence="8 9">
    <name type="scientific">Flavobacterium chilense</name>
    <dbReference type="NCBI Taxonomy" id="946677"/>
    <lineage>
        <taxon>Bacteria</taxon>
        <taxon>Pseudomonadati</taxon>
        <taxon>Bacteroidota</taxon>
        <taxon>Flavobacteriia</taxon>
        <taxon>Flavobacteriales</taxon>
        <taxon>Flavobacteriaceae</taxon>
        <taxon>Flavobacterium</taxon>
    </lineage>
</organism>
<evidence type="ECO:0000259" key="7">
    <source>
        <dbReference type="Pfam" id="PF00905"/>
    </source>
</evidence>
<evidence type="ECO:0000256" key="5">
    <source>
        <dbReference type="ARBA" id="ARBA00022801"/>
    </source>
</evidence>
<dbReference type="InterPro" id="IPR050515">
    <property type="entry name" value="Beta-lactam/transpept"/>
</dbReference>
<dbReference type="GO" id="GO:0071555">
    <property type="term" value="P:cell wall organization"/>
    <property type="evidence" value="ECO:0007669"/>
    <property type="project" value="TreeGrafter"/>
</dbReference>
<evidence type="ECO:0000256" key="6">
    <source>
        <dbReference type="ARBA" id="ARBA00023251"/>
    </source>
</evidence>
<dbReference type="EC" id="3.5.2.6" evidence="3"/>
<evidence type="ECO:0000256" key="4">
    <source>
        <dbReference type="ARBA" id="ARBA00022729"/>
    </source>
</evidence>
<dbReference type="PANTHER" id="PTHR30627">
    <property type="entry name" value="PEPTIDOGLYCAN D,D-TRANSPEPTIDASE"/>
    <property type="match status" value="1"/>
</dbReference>
<evidence type="ECO:0000256" key="3">
    <source>
        <dbReference type="ARBA" id="ARBA00012865"/>
    </source>
</evidence>
<accession>A0A1M6XB39</accession>
<dbReference type="PANTHER" id="PTHR30627:SF6">
    <property type="entry name" value="BETA-LACTAMASE YBXI-RELATED"/>
    <property type="match status" value="1"/>
</dbReference>
<dbReference type="STRING" id="946677.SAMN05444484_10170"/>
<name>A0A1M6XB39_9FLAO</name>
<evidence type="ECO:0000256" key="1">
    <source>
        <dbReference type="ARBA" id="ARBA00001526"/>
    </source>
</evidence>
<keyword evidence="4" id="KW-0732">Signal</keyword>
<dbReference type="Proteomes" id="UP000184028">
    <property type="component" value="Unassembled WGS sequence"/>
</dbReference>
<dbReference type="AlphaFoldDB" id="A0A1M6XB39"/>
<sequence length="286" mass="32994">MKLKLVSFGFIAIGLFFSCSSGNKIAKDSIALTPDKVEIRSDFKKYFDNCNAEGSIAIYDNQNQKWILSDTVSVKKETLPASTFKIINLLIALETKTISNENEIVKWPGSTDTIKYDYRPDIYHDISVKEAFEVSAGWAFIELAKKIGKENYKKYLSLCHYGNLDLSQTDPDFWNFGAFGISPVNQVEFLKNLYEEKLPFSKRNIEIVKEVMISEQNQDYTIHSKTGWTRENEINTGWWVGYLKNKKGVYFFATRLLQNRKINQSDFGNCRKDITKTAFRDLDIIK</sequence>
<dbReference type="Pfam" id="PF00905">
    <property type="entry name" value="Transpeptidase"/>
    <property type="match status" value="1"/>
</dbReference>
<gene>
    <name evidence="8" type="ORF">SAMN05444484_10170</name>
</gene>
<protein>
    <recommendedName>
        <fullName evidence="3">beta-lactamase</fullName>
        <ecNumber evidence="3">3.5.2.6</ecNumber>
    </recommendedName>
</protein>
<keyword evidence="9" id="KW-1185">Reference proteome</keyword>
<comment type="catalytic activity">
    <reaction evidence="1">
        <text>a beta-lactam + H2O = a substituted beta-amino acid</text>
        <dbReference type="Rhea" id="RHEA:20401"/>
        <dbReference type="ChEBI" id="CHEBI:15377"/>
        <dbReference type="ChEBI" id="CHEBI:35627"/>
        <dbReference type="ChEBI" id="CHEBI:140347"/>
        <dbReference type="EC" id="3.5.2.6"/>
    </reaction>
</comment>
<dbReference type="SUPFAM" id="SSF56601">
    <property type="entry name" value="beta-lactamase/transpeptidase-like"/>
    <property type="match status" value="1"/>
</dbReference>
<dbReference type="InterPro" id="IPR001460">
    <property type="entry name" value="PCN-bd_Tpept"/>
</dbReference>
<dbReference type="EMBL" id="FRBT01000001">
    <property type="protein sequence ID" value="SHL03210.1"/>
    <property type="molecule type" value="Genomic_DNA"/>
</dbReference>
<reference evidence="9" key="1">
    <citation type="submission" date="2016-11" db="EMBL/GenBank/DDBJ databases">
        <authorList>
            <person name="Varghese N."/>
            <person name="Submissions S."/>
        </authorList>
    </citation>
    <scope>NUCLEOTIDE SEQUENCE [LARGE SCALE GENOMIC DNA]</scope>
    <source>
        <strain evidence="9">DSM 24724</strain>
    </source>
</reference>
<evidence type="ECO:0000313" key="8">
    <source>
        <dbReference type="EMBL" id="SHL03210.1"/>
    </source>
</evidence>
<keyword evidence="5" id="KW-0378">Hydrolase</keyword>
<keyword evidence="6" id="KW-0046">Antibiotic resistance</keyword>
<evidence type="ECO:0000256" key="2">
    <source>
        <dbReference type="ARBA" id="ARBA00007898"/>
    </source>
</evidence>
<dbReference type="InterPro" id="IPR012338">
    <property type="entry name" value="Beta-lactam/transpept-like"/>
</dbReference>
<dbReference type="GO" id="GO:0008658">
    <property type="term" value="F:penicillin binding"/>
    <property type="evidence" value="ECO:0007669"/>
    <property type="project" value="InterPro"/>
</dbReference>